<feature type="compositionally biased region" description="Gly residues" evidence="1">
    <location>
        <begin position="143"/>
        <end position="153"/>
    </location>
</feature>
<organism evidence="2 3">
    <name type="scientific">Mycena alexandri</name>
    <dbReference type="NCBI Taxonomy" id="1745969"/>
    <lineage>
        <taxon>Eukaryota</taxon>
        <taxon>Fungi</taxon>
        <taxon>Dikarya</taxon>
        <taxon>Basidiomycota</taxon>
        <taxon>Agaricomycotina</taxon>
        <taxon>Agaricomycetes</taxon>
        <taxon>Agaricomycetidae</taxon>
        <taxon>Agaricales</taxon>
        <taxon>Marasmiineae</taxon>
        <taxon>Mycenaceae</taxon>
        <taxon>Mycena</taxon>
    </lineage>
</organism>
<comment type="caution">
    <text evidence="2">The sequence shown here is derived from an EMBL/GenBank/DDBJ whole genome shotgun (WGS) entry which is preliminary data.</text>
</comment>
<dbReference type="EMBL" id="JARJCM010000015">
    <property type="protein sequence ID" value="KAJ7041780.1"/>
    <property type="molecule type" value="Genomic_DNA"/>
</dbReference>
<feature type="compositionally biased region" description="Low complexity" evidence="1">
    <location>
        <begin position="40"/>
        <end position="56"/>
    </location>
</feature>
<feature type="region of interest" description="Disordered" evidence="1">
    <location>
        <begin position="40"/>
        <end position="94"/>
    </location>
</feature>
<name>A0AAD6XAZ2_9AGAR</name>
<feature type="region of interest" description="Disordered" evidence="1">
    <location>
        <begin position="130"/>
        <end position="160"/>
    </location>
</feature>
<reference evidence="2" key="1">
    <citation type="submission" date="2023-03" db="EMBL/GenBank/DDBJ databases">
        <title>Massive genome expansion in bonnet fungi (Mycena s.s.) driven by repeated elements and novel gene families across ecological guilds.</title>
        <authorList>
            <consortium name="Lawrence Berkeley National Laboratory"/>
            <person name="Harder C.B."/>
            <person name="Miyauchi S."/>
            <person name="Viragh M."/>
            <person name="Kuo A."/>
            <person name="Thoen E."/>
            <person name="Andreopoulos B."/>
            <person name="Lu D."/>
            <person name="Skrede I."/>
            <person name="Drula E."/>
            <person name="Henrissat B."/>
            <person name="Morin E."/>
            <person name="Kohler A."/>
            <person name="Barry K."/>
            <person name="LaButti K."/>
            <person name="Morin E."/>
            <person name="Salamov A."/>
            <person name="Lipzen A."/>
            <person name="Mereny Z."/>
            <person name="Hegedus B."/>
            <person name="Baldrian P."/>
            <person name="Stursova M."/>
            <person name="Weitz H."/>
            <person name="Taylor A."/>
            <person name="Grigoriev I.V."/>
            <person name="Nagy L.G."/>
            <person name="Martin F."/>
            <person name="Kauserud H."/>
        </authorList>
    </citation>
    <scope>NUCLEOTIDE SEQUENCE</scope>
    <source>
        <strain evidence="2">CBHHK200</strain>
    </source>
</reference>
<feature type="region of interest" description="Disordered" evidence="1">
    <location>
        <begin position="416"/>
        <end position="454"/>
    </location>
</feature>
<evidence type="ECO:0000313" key="3">
    <source>
        <dbReference type="Proteomes" id="UP001218188"/>
    </source>
</evidence>
<accession>A0AAD6XAZ2</accession>
<protein>
    <submittedName>
        <fullName evidence="2">Uncharacterized protein</fullName>
    </submittedName>
</protein>
<feature type="region of interest" description="Disordered" evidence="1">
    <location>
        <begin position="292"/>
        <end position="323"/>
    </location>
</feature>
<keyword evidence="3" id="KW-1185">Reference proteome</keyword>
<proteinExistence type="predicted"/>
<sequence length="468" mass="50149">MANDTLFADGRAPPLCGGRLGAAAATSLTLAILADACAPRPTRAPQAARRPYRSPAHPSPQPRGRKHLPAPNPRLDAPQQSQLARIHKEAPRPRDLRLEARLGEARPAHGHQEESASGELSVCVRTGSDGVGAGEVSERVRGAPGGVGGGGGEGKNDAGNTAAGNVDHFRAPGPPLAGVPPLLEVGGGVGTTGRKRSKNAITGNCAVFDGALGNGRCIPALAFGGRRTRDSYLSSSFPTHVLLPHPIQHLQMGHHLMTLETHIVPQPVPHANGSSAPLPRHPTAVRKRHVARVAQKQSPRPPLVPWARPRTAGKPTRSRLPGWMGTATGASCVSAYRGRRGARVSAVDVHLLPIRAMQHSIDAPPLPALKHAHHELGHRLPKRAHVRIQHEDVVFQRGNDSGIFYSAKEYLTMGKTLTNPHRNTPLPPLPLDRRHETRRMRRERGRGQAARGVEHDVGEDGVDWLWRP</sequence>
<dbReference type="AlphaFoldDB" id="A0AAD6XAZ2"/>
<evidence type="ECO:0000313" key="2">
    <source>
        <dbReference type="EMBL" id="KAJ7041780.1"/>
    </source>
</evidence>
<gene>
    <name evidence="2" type="ORF">C8F04DRAFT_1390984</name>
</gene>
<evidence type="ECO:0000256" key="1">
    <source>
        <dbReference type="SAM" id="MobiDB-lite"/>
    </source>
</evidence>
<dbReference type="Proteomes" id="UP001218188">
    <property type="component" value="Unassembled WGS sequence"/>
</dbReference>